<feature type="domain" description="Major facilitator superfamily (MFS) profile" evidence="10">
    <location>
        <begin position="53"/>
        <end position="496"/>
    </location>
</feature>
<feature type="transmembrane region" description="Helical" evidence="9">
    <location>
        <begin position="349"/>
        <end position="367"/>
    </location>
</feature>
<feature type="transmembrane region" description="Helical" evidence="9">
    <location>
        <begin position="407"/>
        <end position="427"/>
    </location>
</feature>
<dbReference type="InterPro" id="IPR050360">
    <property type="entry name" value="MFS_Sugar_Transporters"/>
</dbReference>
<feature type="compositionally biased region" description="Basic and acidic residues" evidence="8">
    <location>
        <begin position="1"/>
        <end position="10"/>
    </location>
</feature>
<dbReference type="PANTHER" id="PTHR48022">
    <property type="entry name" value="PLASTIDIC GLUCOSE TRANSPORTER 4"/>
    <property type="match status" value="1"/>
</dbReference>
<proteinExistence type="inferred from homology"/>
<dbReference type="InterPro" id="IPR003663">
    <property type="entry name" value="Sugar/inositol_transpt"/>
</dbReference>
<dbReference type="SUPFAM" id="SSF103473">
    <property type="entry name" value="MFS general substrate transporter"/>
    <property type="match status" value="1"/>
</dbReference>
<dbReference type="InterPro" id="IPR005829">
    <property type="entry name" value="Sugar_transporter_CS"/>
</dbReference>
<feature type="transmembrane region" description="Helical" evidence="9">
    <location>
        <begin position="374"/>
        <end position="395"/>
    </location>
</feature>
<keyword evidence="5 9" id="KW-1133">Transmembrane helix</keyword>
<keyword evidence="6 9" id="KW-0472">Membrane</keyword>
<evidence type="ECO:0000256" key="2">
    <source>
        <dbReference type="ARBA" id="ARBA00010992"/>
    </source>
</evidence>
<evidence type="ECO:0000256" key="9">
    <source>
        <dbReference type="SAM" id="Phobius"/>
    </source>
</evidence>
<dbReference type="OrthoDB" id="6612291at2759"/>
<evidence type="ECO:0000313" key="11">
    <source>
        <dbReference type="EMBL" id="PSN59573.1"/>
    </source>
</evidence>
<dbReference type="GO" id="GO:0005351">
    <property type="term" value="F:carbohydrate:proton symporter activity"/>
    <property type="evidence" value="ECO:0007669"/>
    <property type="project" value="TreeGrafter"/>
</dbReference>
<reference evidence="11 12" key="1">
    <citation type="journal article" date="2018" name="Front. Microbiol.">
        <title>Genome-Wide Analysis of Corynespora cassiicola Leaf Fall Disease Putative Effectors.</title>
        <authorList>
            <person name="Lopez D."/>
            <person name="Ribeiro S."/>
            <person name="Label P."/>
            <person name="Fumanal B."/>
            <person name="Venisse J.S."/>
            <person name="Kohler A."/>
            <person name="de Oliveira R.R."/>
            <person name="Labutti K."/>
            <person name="Lipzen A."/>
            <person name="Lail K."/>
            <person name="Bauer D."/>
            <person name="Ohm R.A."/>
            <person name="Barry K.W."/>
            <person name="Spatafora J."/>
            <person name="Grigoriev I.V."/>
            <person name="Martin F.M."/>
            <person name="Pujade-Renaud V."/>
        </authorList>
    </citation>
    <scope>NUCLEOTIDE SEQUENCE [LARGE SCALE GENOMIC DNA]</scope>
    <source>
        <strain evidence="11 12">Philippines</strain>
    </source>
</reference>
<dbReference type="AlphaFoldDB" id="A0A2T2N2A7"/>
<dbReference type="PANTHER" id="PTHR48022:SF22">
    <property type="entry name" value="MAJOR FACILITATOR SUPERFAMILY (MFS) PROFILE DOMAIN-CONTAINING PROTEIN"/>
    <property type="match status" value="1"/>
</dbReference>
<gene>
    <name evidence="11" type="ORF">BS50DRAFT_565531</name>
</gene>
<dbReference type="InterPro" id="IPR036259">
    <property type="entry name" value="MFS_trans_sf"/>
</dbReference>
<keyword evidence="3 7" id="KW-0813">Transport</keyword>
<name>A0A2T2N2A7_CORCC</name>
<feature type="transmembrane region" description="Helical" evidence="9">
    <location>
        <begin position="222"/>
        <end position="243"/>
    </location>
</feature>
<dbReference type="Gene3D" id="1.20.1250.20">
    <property type="entry name" value="MFS general substrate transporter like domains"/>
    <property type="match status" value="1"/>
</dbReference>
<feature type="transmembrane region" description="Helical" evidence="9">
    <location>
        <begin position="191"/>
        <end position="210"/>
    </location>
</feature>
<dbReference type="Pfam" id="PF00083">
    <property type="entry name" value="Sugar_tr"/>
    <property type="match status" value="1"/>
</dbReference>
<dbReference type="PROSITE" id="PS00217">
    <property type="entry name" value="SUGAR_TRANSPORT_2"/>
    <property type="match status" value="1"/>
</dbReference>
<dbReference type="FunFam" id="1.20.1250.20:FF:000078">
    <property type="entry name" value="MFS maltose transporter, putative"/>
    <property type="match status" value="1"/>
</dbReference>
<evidence type="ECO:0000256" key="4">
    <source>
        <dbReference type="ARBA" id="ARBA00022692"/>
    </source>
</evidence>
<protein>
    <submittedName>
        <fullName evidence="11">General substrate transporter</fullName>
    </submittedName>
</protein>
<keyword evidence="4 9" id="KW-0812">Transmembrane</keyword>
<dbReference type="PROSITE" id="PS50850">
    <property type="entry name" value="MFS"/>
    <property type="match status" value="1"/>
</dbReference>
<comment type="subcellular location">
    <subcellularLocation>
        <location evidence="1">Membrane</location>
        <topology evidence="1">Multi-pass membrane protein</topology>
    </subcellularLocation>
</comment>
<dbReference type="InterPro" id="IPR005828">
    <property type="entry name" value="MFS_sugar_transport-like"/>
</dbReference>
<evidence type="ECO:0000256" key="3">
    <source>
        <dbReference type="ARBA" id="ARBA00022448"/>
    </source>
</evidence>
<comment type="similarity">
    <text evidence="2 7">Belongs to the major facilitator superfamily. Sugar transporter (TC 2.A.1.1) family.</text>
</comment>
<evidence type="ECO:0000256" key="7">
    <source>
        <dbReference type="RuleBase" id="RU003346"/>
    </source>
</evidence>
<feature type="region of interest" description="Disordered" evidence="8">
    <location>
        <begin position="1"/>
        <end position="33"/>
    </location>
</feature>
<feature type="transmembrane region" description="Helical" evidence="9">
    <location>
        <begin position="439"/>
        <end position="461"/>
    </location>
</feature>
<keyword evidence="12" id="KW-1185">Reference proteome</keyword>
<dbReference type="GO" id="GO:0016020">
    <property type="term" value="C:membrane"/>
    <property type="evidence" value="ECO:0007669"/>
    <property type="project" value="UniProtKB-SubCell"/>
</dbReference>
<feature type="transmembrane region" description="Helical" evidence="9">
    <location>
        <begin position="473"/>
        <end position="491"/>
    </location>
</feature>
<feature type="transmembrane region" description="Helical" evidence="9">
    <location>
        <begin position="309"/>
        <end position="329"/>
    </location>
</feature>
<dbReference type="Proteomes" id="UP000240883">
    <property type="component" value="Unassembled WGS sequence"/>
</dbReference>
<feature type="transmembrane region" description="Helical" evidence="9">
    <location>
        <begin position="46"/>
        <end position="65"/>
    </location>
</feature>
<sequence>MSAFDSEKVNTVEVNEQMPVPTTSHTDTPAGDEDQHVGKLASFKKYPWACAWSIYAVWLVLLVSFENQAAGNVIGIPEFRKDFGHEYVAADGTTSHVIDANWQSAFQGAPVASAIVGALGCGQIADWLGRRAVVMICLVISFVAITMEFVSTTNELFFGGKFLNGFATGALASVTVSYIGEIAPFALRGMLTCLTALAYTLGPLTVALIVNTTGVYTNRWAYRAVFCAQYGFAAIATCLVPFMPESPWWLASKNRYDGALQALNKLGHRGQVAEKKLVVITNTLEEVRKETEGVTYLECFRRSNLRRTIISIAPLSIQALSGVAFAASYSTYYMQLAGFSTSMSFKLQIVQQVLSLIGNVMSWYLVDRVGRRNLMFYGLLVLTIVLLLMAGLATIETSGGSKGAVSMILVYCWWYNVTIGAAAYTILCEVSTSRLRVKTIAIGLALQNGLQTMWSFVLPYLFNPDKLNLGGRLGFIFGGLSVICLVYLWFYQPETAGRTYEELDEMFMKRVPARKFKGYLTDARPDNGIMKDEKKMSESIA</sequence>
<evidence type="ECO:0000256" key="1">
    <source>
        <dbReference type="ARBA" id="ARBA00004141"/>
    </source>
</evidence>
<accession>A0A2T2N2A7</accession>
<evidence type="ECO:0000256" key="8">
    <source>
        <dbReference type="SAM" id="MobiDB-lite"/>
    </source>
</evidence>
<feature type="transmembrane region" description="Helical" evidence="9">
    <location>
        <begin position="132"/>
        <end position="150"/>
    </location>
</feature>
<dbReference type="NCBIfam" id="TIGR00879">
    <property type="entry name" value="SP"/>
    <property type="match status" value="1"/>
</dbReference>
<dbReference type="EMBL" id="KZ678155">
    <property type="protein sequence ID" value="PSN59573.1"/>
    <property type="molecule type" value="Genomic_DNA"/>
</dbReference>
<dbReference type="InterPro" id="IPR020846">
    <property type="entry name" value="MFS_dom"/>
</dbReference>
<evidence type="ECO:0000256" key="5">
    <source>
        <dbReference type="ARBA" id="ARBA00022989"/>
    </source>
</evidence>
<evidence type="ECO:0000256" key="6">
    <source>
        <dbReference type="ARBA" id="ARBA00023136"/>
    </source>
</evidence>
<feature type="transmembrane region" description="Helical" evidence="9">
    <location>
        <begin position="162"/>
        <end position="179"/>
    </location>
</feature>
<evidence type="ECO:0000313" key="12">
    <source>
        <dbReference type="Proteomes" id="UP000240883"/>
    </source>
</evidence>
<evidence type="ECO:0000259" key="10">
    <source>
        <dbReference type="PROSITE" id="PS50850"/>
    </source>
</evidence>
<organism evidence="11 12">
    <name type="scientific">Corynespora cassiicola Philippines</name>
    <dbReference type="NCBI Taxonomy" id="1448308"/>
    <lineage>
        <taxon>Eukaryota</taxon>
        <taxon>Fungi</taxon>
        <taxon>Dikarya</taxon>
        <taxon>Ascomycota</taxon>
        <taxon>Pezizomycotina</taxon>
        <taxon>Dothideomycetes</taxon>
        <taxon>Pleosporomycetidae</taxon>
        <taxon>Pleosporales</taxon>
        <taxon>Corynesporascaceae</taxon>
        <taxon>Corynespora</taxon>
    </lineage>
</organism>